<reference evidence="5 6" key="1">
    <citation type="journal article" date="2020" name="IScience">
        <title>Genome Sequencing of the Endangered Kingdonia uniflora (Circaeasteraceae, Ranunculales) Reveals Potential Mechanisms of Evolutionary Specialization.</title>
        <authorList>
            <person name="Sun Y."/>
            <person name="Deng T."/>
            <person name="Zhang A."/>
            <person name="Moore M.J."/>
            <person name="Landis J.B."/>
            <person name="Lin N."/>
            <person name="Zhang H."/>
            <person name="Zhang X."/>
            <person name="Huang J."/>
            <person name="Zhang X."/>
            <person name="Sun H."/>
            <person name="Wang H."/>
        </authorList>
    </citation>
    <scope>NUCLEOTIDE SEQUENCE [LARGE SCALE GENOMIC DNA]</scope>
    <source>
        <strain evidence="5">TB1705</strain>
        <tissue evidence="5">Leaf</tissue>
    </source>
</reference>
<dbReference type="InterPro" id="IPR027417">
    <property type="entry name" value="P-loop_NTPase"/>
</dbReference>
<dbReference type="GO" id="GO:0008017">
    <property type="term" value="F:microtubule binding"/>
    <property type="evidence" value="ECO:0007669"/>
    <property type="project" value="InterPro"/>
</dbReference>
<sequence length="322" mass="35827">MTQGSRAGTVVLAQETRFKSFHLTLLVITEWPTCSTATKFSIDSIGDDGYLLLIDPLNPHQDAQKVFHFYREIFKDTQLLIRSVMDGYNVCIFAYGQTGSGKTHTMCGPSGGSKKDRGINFLTLNDLFWISYARKNIMNYEIRNCVSNGGLSLPDATMHLVKSTNDVLNLMKLVHVQGKDISGNIQRNSLHQVNLTGSDRVDKSEVTGDRLKEAKTLMFVHVSPEADSYTETVTTLKFAERTSTVELGAARLNKESAEVRELRKQVESLKNALTSKEAQTAEPNKVKEVKPPPEKTPHALDDLASKVLLLSSQKLLQCAMLY</sequence>
<dbReference type="GO" id="GO:0005524">
    <property type="term" value="F:ATP binding"/>
    <property type="evidence" value="ECO:0007669"/>
    <property type="project" value="UniProtKB-UniRule"/>
</dbReference>
<name>A0A7J7LNI1_9MAGN</name>
<keyword evidence="6" id="KW-1185">Reference proteome</keyword>
<dbReference type="InterPro" id="IPR001752">
    <property type="entry name" value="Kinesin_motor_dom"/>
</dbReference>
<dbReference type="PROSITE" id="PS50067">
    <property type="entry name" value="KINESIN_MOTOR_2"/>
    <property type="match status" value="1"/>
</dbReference>
<evidence type="ECO:0000256" key="1">
    <source>
        <dbReference type="ARBA" id="ARBA00023175"/>
    </source>
</evidence>
<dbReference type="SUPFAM" id="SSF52540">
    <property type="entry name" value="P-loop containing nucleoside triphosphate hydrolases"/>
    <property type="match status" value="1"/>
</dbReference>
<feature type="compositionally biased region" description="Basic and acidic residues" evidence="3">
    <location>
        <begin position="284"/>
        <end position="297"/>
    </location>
</feature>
<comment type="similarity">
    <text evidence="2">Belongs to the TRAFAC class myosin-kinesin ATPase superfamily. Kinesin family.</text>
</comment>
<dbReference type="GO" id="GO:0003777">
    <property type="term" value="F:microtubule motor activity"/>
    <property type="evidence" value="ECO:0007669"/>
    <property type="project" value="InterPro"/>
</dbReference>
<organism evidence="5 6">
    <name type="scientific">Kingdonia uniflora</name>
    <dbReference type="NCBI Taxonomy" id="39325"/>
    <lineage>
        <taxon>Eukaryota</taxon>
        <taxon>Viridiplantae</taxon>
        <taxon>Streptophyta</taxon>
        <taxon>Embryophyta</taxon>
        <taxon>Tracheophyta</taxon>
        <taxon>Spermatophyta</taxon>
        <taxon>Magnoliopsida</taxon>
        <taxon>Ranunculales</taxon>
        <taxon>Circaeasteraceae</taxon>
        <taxon>Kingdonia</taxon>
    </lineage>
</organism>
<dbReference type="Gene3D" id="3.40.850.10">
    <property type="entry name" value="Kinesin motor domain"/>
    <property type="match status" value="2"/>
</dbReference>
<evidence type="ECO:0000313" key="5">
    <source>
        <dbReference type="EMBL" id="KAF6144108.1"/>
    </source>
</evidence>
<keyword evidence="2" id="KW-0547">Nucleotide-binding</keyword>
<dbReference type="AlphaFoldDB" id="A0A7J7LNI1"/>
<dbReference type="OrthoDB" id="3176171at2759"/>
<dbReference type="PANTHER" id="PTHR47972:SF4">
    <property type="entry name" value="KINESIN-LIKE PROTEIN KIN-14L"/>
    <property type="match status" value="1"/>
</dbReference>
<proteinExistence type="inferred from homology"/>
<accession>A0A7J7LNI1</accession>
<dbReference type="EMBL" id="JACGCM010002137">
    <property type="protein sequence ID" value="KAF6144108.1"/>
    <property type="molecule type" value="Genomic_DNA"/>
</dbReference>
<dbReference type="GO" id="GO:0007018">
    <property type="term" value="P:microtubule-based movement"/>
    <property type="evidence" value="ECO:0007669"/>
    <property type="project" value="InterPro"/>
</dbReference>
<gene>
    <name evidence="5" type="ORF">GIB67_004781</name>
</gene>
<protein>
    <recommendedName>
        <fullName evidence="4">Kinesin motor domain-containing protein</fullName>
    </recommendedName>
</protein>
<dbReference type="Pfam" id="PF00225">
    <property type="entry name" value="Kinesin"/>
    <property type="match status" value="1"/>
</dbReference>
<keyword evidence="2" id="KW-0067">ATP-binding</keyword>
<evidence type="ECO:0000313" key="6">
    <source>
        <dbReference type="Proteomes" id="UP000541444"/>
    </source>
</evidence>
<dbReference type="PRINTS" id="PR00380">
    <property type="entry name" value="KINESINHEAVY"/>
</dbReference>
<feature type="binding site" evidence="2">
    <location>
        <begin position="96"/>
        <end position="103"/>
    </location>
    <ligand>
        <name>ATP</name>
        <dbReference type="ChEBI" id="CHEBI:30616"/>
    </ligand>
</feature>
<comment type="caution">
    <text evidence="5">The sequence shown here is derived from an EMBL/GenBank/DDBJ whole genome shotgun (WGS) entry which is preliminary data.</text>
</comment>
<dbReference type="PANTHER" id="PTHR47972">
    <property type="entry name" value="KINESIN-LIKE PROTEIN KLP-3"/>
    <property type="match status" value="1"/>
</dbReference>
<keyword evidence="1 2" id="KW-0505">Motor protein</keyword>
<dbReference type="Proteomes" id="UP000541444">
    <property type="component" value="Unassembled WGS sequence"/>
</dbReference>
<dbReference type="InterPro" id="IPR036961">
    <property type="entry name" value="Kinesin_motor_dom_sf"/>
</dbReference>
<evidence type="ECO:0000256" key="3">
    <source>
        <dbReference type="SAM" id="MobiDB-lite"/>
    </source>
</evidence>
<dbReference type="InterPro" id="IPR027640">
    <property type="entry name" value="Kinesin-like_fam"/>
</dbReference>
<feature type="domain" description="Kinesin motor" evidence="4">
    <location>
        <begin position="69"/>
        <end position="322"/>
    </location>
</feature>
<feature type="region of interest" description="Disordered" evidence="3">
    <location>
        <begin position="272"/>
        <end position="297"/>
    </location>
</feature>
<evidence type="ECO:0000256" key="2">
    <source>
        <dbReference type="PROSITE-ProRule" id="PRU00283"/>
    </source>
</evidence>
<dbReference type="GO" id="GO:0015630">
    <property type="term" value="C:microtubule cytoskeleton"/>
    <property type="evidence" value="ECO:0007669"/>
    <property type="project" value="TreeGrafter"/>
</dbReference>
<dbReference type="SMART" id="SM00129">
    <property type="entry name" value="KISc"/>
    <property type="match status" value="1"/>
</dbReference>
<evidence type="ECO:0000259" key="4">
    <source>
        <dbReference type="PROSITE" id="PS50067"/>
    </source>
</evidence>